<dbReference type="Proteomes" id="UP000008519">
    <property type="component" value="Segment"/>
</dbReference>
<accession>G1FTY0</accession>
<dbReference type="RefSeq" id="YP_009017038.1">
    <property type="nucleotide sequence ID" value="NC_023729.1"/>
</dbReference>
<dbReference type="GeneID" id="18565009"/>
<sequence>MIRIETSPDPVGYRTLRALDDQRRPLAMAVEHTRGEGSYWHIAAVFVPTGVTDPSWPPFPELPTIESATEWVQFLGELVERASRVVWCPNDTRQTAHDAAGHGVAVVE</sequence>
<name>G1FTY0_9CAUD</name>
<evidence type="ECO:0000313" key="1">
    <source>
        <dbReference type="EMBL" id="AEL19964.1"/>
    </source>
</evidence>
<evidence type="ECO:0000313" key="2">
    <source>
        <dbReference type="Proteomes" id="UP000008519"/>
    </source>
</evidence>
<dbReference type="InterPro" id="IPR055638">
    <property type="entry name" value="DUF7214"/>
</dbReference>
<organism evidence="1 2">
    <name type="scientific">Mycobacterium phage Charlie</name>
    <dbReference type="NCBI Taxonomy" id="1056830"/>
    <lineage>
        <taxon>Viruses</taxon>
        <taxon>Duplodnaviria</taxon>
        <taxon>Heunggongvirae</taxon>
        <taxon>Uroviricota</taxon>
        <taxon>Caudoviricetes</taxon>
        <taxon>Nclasvirinae</taxon>
        <taxon>Charlievirus</taxon>
        <taxon>Charlievirus Charlie</taxon>
    </lineage>
</organism>
<dbReference type="Pfam" id="PF23851">
    <property type="entry name" value="DUF7214"/>
    <property type="match status" value="1"/>
</dbReference>
<keyword evidence="2" id="KW-1185">Reference proteome</keyword>
<proteinExistence type="predicted"/>
<dbReference type="KEGG" id="vg:18565009"/>
<gene>
    <name evidence="1" type="primary">42</name>
    <name evidence="1" type="ORF">CHARLIE_42</name>
</gene>
<reference evidence="1 2" key="1">
    <citation type="journal article" date="2012" name="J. Virol.">
        <title>Complete Genome Sequences of 138 Mycobacteriophages.</title>
        <authorList>
            <consortium name="the Science Education Alliance Phage Hunters Advancing Genomics and Evolutionary Science Program"/>
            <consortium name="the KwaZulu-Natal Research Institute for Tuberculosis and HIV Mycobacterial Genetics Course Students"/>
            <consortium name="the Phage Hunters Integrating Research and Education Program"/>
            <person name="Hatfull G.F."/>
        </authorList>
    </citation>
    <scope>NUCLEOTIDE SEQUENCE [LARGE SCALE GENOMIC DNA]</scope>
    <source>
        <strain evidence="1">Charlie</strain>
    </source>
</reference>
<dbReference type="EMBL" id="JN256079">
    <property type="protein sequence ID" value="AEL19964.1"/>
    <property type="molecule type" value="Genomic_DNA"/>
</dbReference>
<protein>
    <submittedName>
        <fullName evidence="1">Uncharacterized protein</fullName>
    </submittedName>
</protein>